<evidence type="ECO:0000313" key="1">
    <source>
        <dbReference type="EMBL" id="MBC2605533.1"/>
    </source>
</evidence>
<evidence type="ECO:0000313" key="2">
    <source>
        <dbReference type="Proteomes" id="UP000526501"/>
    </source>
</evidence>
<organism evidence="1 2">
    <name type="scientific">Pelagicoccus albus</name>
    <dbReference type="NCBI Taxonomy" id="415222"/>
    <lineage>
        <taxon>Bacteria</taxon>
        <taxon>Pseudomonadati</taxon>
        <taxon>Verrucomicrobiota</taxon>
        <taxon>Opitutia</taxon>
        <taxon>Puniceicoccales</taxon>
        <taxon>Pelagicoccaceae</taxon>
        <taxon>Pelagicoccus</taxon>
    </lineage>
</organism>
<dbReference type="RefSeq" id="WP_185659407.1">
    <property type="nucleotide sequence ID" value="NZ_CAWPOO010000006.1"/>
</dbReference>
<sequence length="187" mass="21012">MRILAVSIFSLLLALGKSVGQPSMLELPKPHFVYPKGFEVVNAKQAAELLGTETLPMITTVSETGETVITYDSEYHPDKGLKLEKLKSVLPGLLKEQSPNINWLAYDYTKFDGDTWIYGEFNSSNPEDNRYNIIMQTVKNDMLFNVNVASTREEFARIGEEIRACLAETTLKVQAINLQPSFEESSQ</sequence>
<dbReference type="AlphaFoldDB" id="A0A7X1B6Z2"/>
<reference evidence="1 2" key="1">
    <citation type="submission" date="2020-07" db="EMBL/GenBank/DDBJ databases">
        <authorList>
            <person name="Feng X."/>
        </authorList>
    </citation>
    <scope>NUCLEOTIDE SEQUENCE [LARGE SCALE GENOMIC DNA]</scope>
    <source>
        <strain evidence="1 2">JCM23202</strain>
    </source>
</reference>
<protein>
    <submittedName>
        <fullName evidence="1">Uncharacterized protein</fullName>
    </submittedName>
</protein>
<gene>
    <name evidence="1" type="ORF">H5P27_05705</name>
</gene>
<dbReference type="EMBL" id="JACHVC010000006">
    <property type="protein sequence ID" value="MBC2605533.1"/>
    <property type="molecule type" value="Genomic_DNA"/>
</dbReference>
<accession>A0A7X1B6Z2</accession>
<comment type="caution">
    <text evidence="1">The sequence shown here is derived from an EMBL/GenBank/DDBJ whole genome shotgun (WGS) entry which is preliminary data.</text>
</comment>
<proteinExistence type="predicted"/>
<dbReference type="Proteomes" id="UP000526501">
    <property type="component" value="Unassembled WGS sequence"/>
</dbReference>
<name>A0A7X1B6Z2_9BACT</name>
<keyword evidence="2" id="KW-1185">Reference proteome</keyword>